<dbReference type="GO" id="GO:1905762">
    <property type="term" value="F:CCR4-NOT complex binding"/>
    <property type="evidence" value="ECO:0007669"/>
    <property type="project" value="TreeGrafter"/>
</dbReference>
<dbReference type="GO" id="GO:0004540">
    <property type="term" value="F:RNA nuclease activity"/>
    <property type="evidence" value="ECO:0007669"/>
    <property type="project" value="InterPro"/>
</dbReference>
<dbReference type="GO" id="GO:0005777">
    <property type="term" value="C:peroxisome"/>
    <property type="evidence" value="ECO:0007669"/>
    <property type="project" value="InterPro"/>
</dbReference>
<dbReference type="AlphaFoldDB" id="A0A550CAA5"/>
<feature type="domain" description="NYN" evidence="2">
    <location>
        <begin position="7"/>
        <end position="152"/>
    </location>
</feature>
<feature type="region of interest" description="Disordered" evidence="1">
    <location>
        <begin position="367"/>
        <end position="396"/>
    </location>
</feature>
<feature type="region of interest" description="Disordered" evidence="1">
    <location>
        <begin position="169"/>
        <end position="240"/>
    </location>
</feature>
<protein>
    <submittedName>
        <fullName evidence="3">NYN domain-containing protein</fullName>
    </submittedName>
</protein>
<evidence type="ECO:0000256" key="1">
    <source>
        <dbReference type="SAM" id="MobiDB-lite"/>
    </source>
</evidence>
<dbReference type="Pfam" id="PF01936">
    <property type="entry name" value="NYN"/>
    <property type="match status" value="1"/>
</dbReference>
<dbReference type="GO" id="GO:0010468">
    <property type="term" value="P:regulation of gene expression"/>
    <property type="evidence" value="ECO:0007669"/>
    <property type="project" value="InterPro"/>
</dbReference>
<dbReference type="Gene3D" id="3.40.50.1010">
    <property type="entry name" value="5'-nuclease"/>
    <property type="match status" value="1"/>
</dbReference>
<evidence type="ECO:0000313" key="3">
    <source>
        <dbReference type="EMBL" id="TRM61723.1"/>
    </source>
</evidence>
<accession>A0A550CAA5</accession>
<sequence length="499" mass="53613">MSSTRDKVAVFWDFENCAPPSQVSGYDAVDAIRRVGHRYGAICQLKAYLEPPRQYVEPTAAGRALALRSELQASGVSLTDCPHNGMKEVADHMMQVDMLAFALDHPAPATILIITGDRDFAYATAVLRARRYCVVVLSLPHIHNNLKAQADEWLEWGAAVRAAEERRKAKMAIDSESSEDEPRSTTRGRTTRASSMSSVTSTMSSLSFPSSGSSDVSFPVSDDRDMLITPPLSPPSMSTPPSYIECRAPSASAFQTREVLLRRSVSPGYGQDPAPGSTSDDRVDQLAKALLECSPCVSDLLCSSPWHTSCPLTEAVQLPSTTSTKDDPVLLAPQPVPSEAAAIYKTSIIPSTQASSNTVVLAPAFGSPASPPAPHPASKSQPSAAASLPTPAATPSSTLQGEIAMAACFPAQPRIVPQNFAVLVSILQDLLASGKQRPLRLDIARLLNQRDAMVYRRMNVTNCKQYLAQAAQEGFVTLGETSNGSLAWAELKEEWRTTL</sequence>
<dbReference type="PANTHER" id="PTHR14379:SF3">
    <property type="entry name" value="MEIOSIS REGULATOR AND MRNA STABILITY FACTOR 1"/>
    <property type="match status" value="1"/>
</dbReference>
<proteinExistence type="predicted"/>
<organism evidence="3 4">
    <name type="scientific">Schizophyllum amplum</name>
    <dbReference type="NCBI Taxonomy" id="97359"/>
    <lineage>
        <taxon>Eukaryota</taxon>
        <taxon>Fungi</taxon>
        <taxon>Dikarya</taxon>
        <taxon>Basidiomycota</taxon>
        <taxon>Agaricomycotina</taxon>
        <taxon>Agaricomycetes</taxon>
        <taxon>Agaricomycetidae</taxon>
        <taxon>Agaricales</taxon>
        <taxon>Schizophyllaceae</taxon>
        <taxon>Schizophyllum</taxon>
    </lineage>
</organism>
<evidence type="ECO:0000313" key="4">
    <source>
        <dbReference type="Proteomes" id="UP000320762"/>
    </source>
</evidence>
<dbReference type="CDD" id="cd10910">
    <property type="entry name" value="PIN_limkain_b1_N_like"/>
    <property type="match status" value="1"/>
</dbReference>
<comment type="caution">
    <text evidence="3">The sequence shown here is derived from an EMBL/GenBank/DDBJ whole genome shotgun (WGS) entry which is preliminary data.</text>
</comment>
<name>A0A550CAA5_9AGAR</name>
<dbReference type="OrthoDB" id="549353at2759"/>
<gene>
    <name evidence="3" type="ORF">BD626DRAFT_500351</name>
</gene>
<dbReference type="STRING" id="97359.A0A550CAA5"/>
<dbReference type="Proteomes" id="UP000320762">
    <property type="component" value="Unassembled WGS sequence"/>
</dbReference>
<keyword evidence="4" id="KW-1185">Reference proteome</keyword>
<feature type="compositionally biased region" description="Low complexity" evidence="1">
    <location>
        <begin position="376"/>
        <end position="396"/>
    </location>
</feature>
<dbReference type="InterPro" id="IPR021139">
    <property type="entry name" value="NYN"/>
</dbReference>
<evidence type="ECO:0000259" key="2">
    <source>
        <dbReference type="Pfam" id="PF01936"/>
    </source>
</evidence>
<dbReference type="InterPro" id="IPR024768">
    <property type="entry name" value="Marf1"/>
</dbReference>
<reference evidence="3 4" key="1">
    <citation type="journal article" date="2019" name="New Phytol.">
        <title>Comparative genomics reveals unique wood-decay strategies and fruiting body development in the Schizophyllaceae.</title>
        <authorList>
            <person name="Almasi E."/>
            <person name="Sahu N."/>
            <person name="Krizsan K."/>
            <person name="Balint B."/>
            <person name="Kovacs G.M."/>
            <person name="Kiss B."/>
            <person name="Cseklye J."/>
            <person name="Drula E."/>
            <person name="Henrissat B."/>
            <person name="Nagy I."/>
            <person name="Chovatia M."/>
            <person name="Adam C."/>
            <person name="LaButti K."/>
            <person name="Lipzen A."/>
            <person name="Riley R."/>
            <person name="Grigoriev I.V."/>
            <person name="Nagy L.G."/>
        </authorList>
    </citation>
    <scope>NUCLEOTIDE SEQUENCE [LARGE SCALE GENOMIC DNA]</scope>
    <source>
        <strain evidence="3 4">NL-1724</strain>
    </source>
</reference>
<dbReference type="EMBL" id="VDMD01000015">
    <property type="protein sequence ID" value="TRM61723.1"/>
    <property type="molecule type" value="Genomic_DNA"/>
</dbReference>
<feature type="compositionally biased region" description="Low complexity" evidence="1">
    <location>
        <begin position="185"/>
        <end position="220"/>
    </location>
</feature>
<dbReference type="PANTHER" id="PTHR14379">
    <property type="entry name" value="LIMKAIN B LKAP"/>
    <property type="match status" value="1"/>
</dbReference>